<evidence type="ECO:0000313" key="10">
    <source>
        <dbReference type="Proteomes" id="UP000653674"/>
    </source>
</evidence>
<dbReference type="Gene3D" id="3.40.50.1820">
    <property type="entry name" value="alpha/beta hydrolase"/>
    <property type="match status" value="1"/>
</dbReference>
<dbReference type="InterPro" id="IPR029058">
    <property type="entry name" value="AB_hydrolase_fold"/>
</dbReference>
<evidence type="ECO:0000256" key="8">
    <source>
        <dbReference type="SAM" id="MobiDB-lite"/>
    </source>
</evidence>
<dbReference type="GO" id="GO:0030600">
    <property type="term" value="F:feruloyl esterase activity"/>
    <property type="evidence" value="ECO:0007669"/>
    <property type="project" value="InterPro"/>
</dbReference>
<dbReference type="Proteomes" id="UP000653674">
    <property type="component" value="Unassembled WGS sequence"/>
</dbReference>
<keyword evidence="2" id="KW-0964">Secreted</keyword>
<keyword evidence="5" id="KW-0378">Hydrolase</keyword>
<sequence length="310" mass="32350">MIATALAGCEDRREDYGPEKTPTATARPTGTSKHTLMVDGKERSYLLRRPAGLPSRPAPLVVMLHGAVGTGEQAESSYGWDGQADRGGFLVAYPDGIGRAWAVSRDCCGAPARDGIDDVKFIEQLVSAIAKATPVDRSRVYAAGISNGGMLAYRLACDASTFAAIGVVSATLVGDCPNPRPTSVIHIHGTVDKTIPYDGGPGKRDNDGTGPVPAKIDGPPVSELLARWRRTDDCAPPTVTVKDPVTTSLAACPDGRAVELVAIAGAGHQWPGAPGPKPVAQRLLGLDQPSTALNATATIWQFFAAHPRQG</sequence>
<gene>
    <name evidence="9" type="primary">lpqP</name>
    <name evidence="9" type="ORF">Pfl04_15170</name>
</gene>
<evidence type="ECO:0000256" key="6">
    <source>
        <dbReference type="ARBA" id="ARBA00023277"/>
    </source>
</evidence>
<organism evidence="9 10">
    <name type="scientific">Planosporangium flavigriseum</name>
    <dbReference type="NCBI Taxonomy" id="373681"/>
    <lineage>
        <taxon>Bacteria</taxon>
        <taxon>Bacillati</taxon>
        <taxon>Actinomycetota</taxon>
        <taxon>Actinomycetes</taxon>
        <taxon>Micromonosporales</taxon>
        <taxon>Micromonosporaceae</taxon>
        <taxon>Planosporangium</taxon>
    </lineage>
</organism>
<evidence type="ECO:0000256" key="2">
    <source>
        <dbReference type="ARBA" id="ARBA00022525"/>
    </source>
</evidence>
<dbReference type="SUPFAM" id="SSF53474">
    <property type="entry name" value="alpha/beta-Hydrolases"/>
    <property type="match status" value="1"/>
</dbReference>
<dbReference type="InterPro" id="IPR043595">
    <property type="entry name" value="FaeB/C/D"/>
</dbReference>
<feature type="region of interest" description="Disordered" evidence="8">
    <location>
        <begin position="195"/>
        <end position="218"/>
    </location>
</feature>
<evidence type="ECO:0000256" key="1">
    <source>
        <dbReference type="ARBA" id="ARBA00004613"/>
    </source>
</evidence>
<keyword evidence="4" id="KW-0732">Signal</keyword>
<feature type="compositionally biased region" description="Polar residues" evidence="8">
    <location>
        <begin position="22"/>
        <end position="33"/>
    </location>
</feature>
<dbReference type="AlphaFoldDB" id="A0A8J3PLR3"/>
<dbReference type="Pfam" id="PF10503">
    <property type="entry name" value="Esterase_PHB"/>
    <property type="match status" value="1"/>
</dbReference>
<proteinExistence type="predicted"/>
<evidence type="ECO:0000256" key="5">
    <source>
        <dbReference type="ARBA" id="ARBA00022801"/>
    </source>
</evidence>
<dbReference type="InterPro" id="IPR010126">
    <property type="entry name" value="Esterase_phb"/>
</dbReference>
<dbReference type="GO" id="GO:0045493">
    <property type="term" value="P:xylan catabolic process"/>
    <property type="evidence" value="ECO:0007669"/>
    <property type="project" value="UniProtKB-KW"/>
</dbReference>
<evidence type="ECO:0000256" key="7">
    <source>
        <dbReference type="ARBA" id="ARBA00023326"/>
    </source>
</evidence>
<keyword evidence="6" id="KW-0119">Carbohydrate metabolism</keyword>
<accession>A0A8J3PLR3</accession>
<comment type="caution">
    <text evidence="9">The sequence shown here is derived from an EMBL/GenBank/DDBJ whole genome shotgun (WGS) entry which is preliminary data.</text>
</comment>
<keyword evidence="7" id="KW-0624">Polysaccharide degradation</keyword>
<dbReference type="PANTHER" id="PTHR38050:SF2">
    <property type="entry name" value="FERULOYL ESTERASE C-RELATED"/>
    <property type="match status" value="1"/>
</dbReference>
<protein>
    <recommendedName>
        <fullName evidence="11">Polyhydroxybutyrate depolymerase</fullName>
    </recommendedName>
</protein>
<dbReference type="EMBL" id="BONU01000007">
    <property type="protein sequence ID" value="GIG73113.1"/>
    <property type="molecule type" value="Genomic_DNA"/>
</dbReference>
<evidence type="ECO:0000313" key="9">
    <source>
        <dbReference type="EMBL" id="GIG73113.1"/>
    </source>
</evidence>
<keyword evidence="3" id="KW-0858">Xylan degradation</keyword>
<evidence type="ECO:0000256" key="3">
    <source>
        <dbReference type="ARBA" id="ARBA00022651"/>
    </source>
</evidence>
<reference evidence="9" key="1">
    <citation type="submission" date="2021-01" db="EMBL/GenBank/DDBJ databases">
        <title>Whole genome shotgun sequence of Planosporangium flavigriseum NBRC 105377.</title>
        <authorList>
            <person name="Komaki H."/>
            <person name="Tamura T."/>
        </authorList>
    </citation>
    <scope>NUCLEOTIDE SEQUENCE</scope>
    <source>
        <strain evidence="9">NBRC 105377</strain>
    </source>
</reference>
<evidence type="ECO:0000256" key="4">
    <source>
        <dbReference type="ARBA" id="ARBA00022729"/>
    </source>
</evidence>
<feature type="region of interest" description="Disordered" evidence="8">
    <location>
        <begin position="11"/>
        <end position="33"/>
    </location>
</feature>
<keyword evidence="10" id="KW-1185">Reference proteome</keyword>
<dbReference type="PANTHER" id="PTHR38050">
    <property type="match status" value="1"/>
</dbReference>
<name>A0A8J3PLR3_9ACTN</name>
<dbReference type="GO" id="GO:0005576">
    <property type="term" value="C:extracellular region"/>
    <property type="evidence" value="ECO:0007669"/>
    <property type="project" value="UniProtKB-SubCell"/>
</dbReference>
<evidence type="ECO:0008006" key="11">
    <source>
        <dbReference type="Google" id="ProtNLM"/>
    </source>
</evidence>
<comment type="subcellular location">
    <subcellularLocation>
        <location evidence="1">Secreted</location>
    </subcellularLocation>
</comment>